<accession>A0A8G2F935</accession>
<evidence type="ECO:0000313" key="2">
    <source>
        <dbReference type="Proteomes" id="UP000184001"/>
    </source>
</evidence>
<gene>
    <name evidence="1" type="ORF">SAMN05660830_03065</name>
</gene>
<dbReference type="AlphaFoldDB" id="A0A8G2F935"/>
<reference evidence="1 2" key="1">
    <citation type="submission" date="2016-11" db="EMBL/GenBank/DDBJ databases">
        <authorList>
            <person name="Varghese N."/>
            <person name="Submissions S."/>
        </authorList>
    </citation>
    <scope>NUCLEOTIDE SEQUENCE [LARGE SCALE GENOMIC DNA]</scope>
    <source>
        <strain evidence="1 2">DSM 17919</strain>
    </source>
</reference>
<name>A0A8G2F935_9BACT</name>
<evidence type="ECO:0000313" key="1">
    <source>
        <dbReference type="EMBL" id="SHJ71756.1"/>
    </source>
</evidence>
<sequence>MSQPTAYDFINKLGENADRRFENNLQDARDNGHTEVHMDATFSPAEARKMTGRRSFRGTFLRQLQHEAENANCDTNISVAANGAISISRSESVSENENEAYIDIKDNLMKEMK</sequence>
<protein>
    <submittedName>
        <fullName evidence="1">Uncharacterized protein</fullName>
    </submittedName>
</protein>
<comment type="caution">
    <text evidence="1">The sequence shown here is derived from an EMBL/GenBank/DDBJ whole genome shotgun (WGS) entry which is preliminary data.</text>
</comment>
<dbReference type="Proteomes" id="UP000184001">
    <property type="component" value="Unassembled WGS sequence"/>
</dbReference>
<dbReference type="EMBL" id="FQZR01000011">
    <property type="protein sequence ID" value="SHJ71756.1"/>
    <property type="molecule type" value="Genomic_DNA"/>
</dbReference>
<proteinExistence type="predicted"/>
<dbReference type="RefSeq" id="WP_019999237.1">
    <property type="nucleotide sequence ID" value="NZ_CP192220.1"/>
</dbReference>
<organism evidence="1 2">
    <name type="scientific">Halodesulfovibrio aestuarii</name>
    <dbReference type="NCBI Taxonomy" id="126333"/>
    <lineage>
        <taxon>Bacteria</taxon>
        <taxon>Pseudomonadati</taxon>
        <taxon>Thermodesulfobacteriota</taxon>
        <taxon>Desulfovibrionia</taxon>
        <taxon>Desulfovibrionales</taxon>
        <taxon>Desulfovibrionaceae</taxon>
        <taxon>Halodesulfovibrio</taxon>
    </lineage>
</organism>